<name>A0A285UFQ9_9BACL</name>
<evidence type="ECO:0000313" key="2">
    <source>
        <dbReference type="EMBL" id="SOC40754.1"/>
    </source>
</evidence>
<dbReference type="AlphaFoldDB" id="A0A285UFQ9"/>
<accession>A0A285UFQ9</accession>
<dbReference type="OrthoDB" id="2734047at2"/>
<feature type="transmembrane region" description="Helical" evidence="1">
    <location>
        <begin position="5"/>
        <end position="23"/>
    </location>
</feature>
<proteinExistence type="predicted"/>
<evidence type="ECO:0000256" key="1">
    <source>
        <dbReference type="SAM" id="Phobius"/>
    </source>
</evidence>
<keyword evidence="3" id="KW-1185">Reference proteome</keyword>
<dbReference type="RefSeq" id="WP_097149908.1">
    <property type="nucleotide sequence ID" value="NZ_OBQC01000008.1"/>
</dbReference>
<gene>
    <name evidence="2" type="ORF">SAMN05877842_108157</name>
</gene>
<reference evidence="3" key="1">
    <citation type="submission" date="2017-08" db="EMBL/GenBank/DDBJ databases">
        <authorList>
            <person name="Varghese N."/>
            <person name="Submissions S."/>
        </authorList>
    </citation>
    <scope>NUCLEOTIDE SEQUENCE [LARGE SCALE GENOMIC DNA]</scope>
    <source>
        <strain evidence="3">JC23</strain>
    </source>
</reference>
<protein>
    <submittedName>
        <fullName evidence="2">Uncharacterized protein</fullName>
    </submittedName>
</protein>
<dbReference type="Proteomes" id="UP000219252">
    <property type="component" value="Unassembled WGS sequence"/>
</dbReference>
<feature type="transmembrane region" description="Helical" evidence="1">
    <location>
        <begin position="29"/>
        <end position="45"/>
    </location>
</feature>
<evidence type="ECO:0000313" key="3">
    <source>
        <dbReference type="Proteomes" id="UP000219252"/>
    </source>
</evidence>
<dbReference type="EMBL" id="OBQC01000008">
    <property type="protein sequence ID" value="SOC40754.1"/>
    <property type="molecule type" value="Genomic_DNA"/>
</dbReference>
<keyword evidence="1" id="KW-1133">Transmembrane helix</keyword>
<keyword evidence="1" id="KW-0472">Membrane</keyword>
<keyword evidence="1" id="KW-0812">Transmembrane</keyword>
<organism evidence="2 3">
    <name type="scientific">Ureibacillus acetophenoni</name>
    <dbReference type="NCBI Taxonomy" id="614649"/>
    <lineage>
        <taxon>Bacteria</taxon>
        <taxon>Bacillati</taxon>
        <taxon>Bacillota</taxon>
        <taxon>Bacilli</taxon>
        <taxon>Bacillales</taxon>
        <taxon>Caryophanaceae</taxon>
        <taxon>Ureibacillus</taxon>
    </lineage>
</organism>
<sequence length="232" mass="27426">MQMFLISWIFLLGIAFFILAFFLGPLLMVGSYLLIAFMMFLWGYIELRKEMDKKMEEDLEETREMLNEIPHTKATLSEDLLTSLLIDERTNTFYVANREYVDDEFNYKSFPFSKLLEVAILEDGKVKYLFPREGIIGGTINDEGQAIINLYESEESEYEDDDETIKKISLKLVVDDFSNHTIEYIFLEKDDPIEKDSDDYIDTIKECTNWYQMLSLMINQYKHEKRLVGPWV</sequence>